<proteinExistence type="predicted"/>
<reference evidence="7" key="1">
    <citation type="journal article" date="2019" name="Int. J. Syst. Evol. Microbiol.">
        <title>The Global Catalogue of Microorganisms (GCM) 10K type strain sequencing project: providing services to taxonomists for standard genome sequencing and annotation.</title>
        <authorList>
            <consortium name="The Broad Institute Genomics Platform"/>
            <consortium name="The Broad Institute Genome Sequencing Center for Infectious Disease"/>
            <person name="Wu L."/>
            <person name="Ma J."/>
        </authorList>
    </citation>
    <scope>NUCLEOTIDE SEQUENCE [LARGE SCALE GENOMIC DNA]</scope>
    <source>
        <strain evidence="7">CGMCC 1.13681</strain>
    </source>
</reference>
<feature type="region of interest" description="Disordered" evidence="2">
    <location>
        <begin position="23"/>
        <end position="53"/>
    </location>
</feature>
<feature type="domain" description="Alpha-N-acetylglucosaminidase N-terminal" evidence="4">
    <location>
        <begin position="57"/>
        <end position="137"/>
    </location>
</feature>
<dbReference type="Gene3D" id="3.20.20.80">
    <property type="entry name" value="Glycosidases"/>
    <property type="match status" value="1"/>
</dbReference>
<feature type="domain" description="Alpha-N-acetylglucosaminidase tim-barrel" evidence="3">
    <location>
        <begin position="151"/>
        <end position="474"/>
    </location>
</feature>
<evidence type="ECO:0000259" key="5">
    <source>
        <dbReference type="Pfam" id="PF12972"/>
    </source>
</evidence>
<dbReference type="InterPro" id="IPR024240">
    <property type="entry name" value="NAGLU_N"/>
</dbReference>
<dbReference type="Proteomes" id="UP001596413">
    <property type="component" value="Unassembled WGS sequence"/>
</dbReference>
<dbReference type="Pfam" id="PF12972">
    <property type="entry name" value="NAGLU_C"/>
    <property type="match status" value="1"/>
</dbReference>
<evidence type="ECO:0000313" key="7">
    <source>
        <dbReference type="Proteomes" id="UP001596413"/>
    </source>
</evidence>
<feature type="domain" description="Alpha-N-acetylglucosaminidase C-terminal" evidence="5">
    <location>
        <begin position="483"/>
        <end position="747"/>
    </location>
</feature>
<accession>A0ABW2GBF0</accession>
<dbReference type="Gene3D" id="3.30.379.10">
    <property type="entry name" value="Chitobiase/beta-hexosaminidase domain 2-like"/>
    <property type="match status" value="1"/>
</dbReference>
<evidence type="ECO:0000259" key="3">
    <source>
        <dbReference type="Pfam" id="PF05089"/>
    </source>
</evidence>
<dbReference type="Pfam" id="PF05089">
    <property type="entry name" value="NAGLU"/>
    <property type="match status" value="1"/>
</dbReference>
<gene>
    <name evidence="6" type="ORF">ACFQLX_00285</name>
</gene>
<name>A0ABW2GBF0_9ACTN</name>
<dbReference type="InterPro" id="IPR024733">
    <property type="entry name" value="NAGLU_tim-barrel"/>
</dbReference>
<protein>
    <submittedName>
        <fullName evidence="6">Alpha-N-acetylglucosaminidase</fullName>
    </submittedName>
</protein>
<dbReference type="EMBL" id="JBHSZO010000001">
    <property type="protein sequence ID" value="MFC7216615.1"/>
    <property type="molecule type" value="Genomic_DNA"/>
</dbReference>
<dbReference type="PANTHER" id="PTHR12872">
    <property type="entry name" value="ALPHA-N-ACETYLGLUCOSAMINIDASE"/>
    <property type="match status" value="1"/>
</dbReference>
<dbReference type="PROSITE" id="PS51318">
    <property type="entry name" value="TAT"/>
    <property type="match status" value="1"/>
</dbReference>
<dbReference type="Gene3D" id="1.20.120.670">
    <property type="entry name" value="N-acetyl-b-d-glucoasminidase"/>
    <property type="match status" value="1"/>
</dbReference>
<evidence type="ECO:0000256" key="2">
    <source>
        <dbReference type="SAM" id="MobiDB-lite"/>
    </source>
</evidence>
<keyword evidence="1" id="KW-0378">Hydrolase</keyword>
<dbReference type="InterPro" id="IPR029018">
    <property type="entry name" value="Hex-like_dom2"/>
</dbReference>
<dbReference type="InterPro" id="IPR024732">
    <property type="entry name" value="NAGLU_C"/>
</dbReference>
<evidence type="ECO:0000256" key="1">
    <source>
        <dbReference type="ARBA" id="ARBA00022801"/>
    </source>
</evidence>
<dbReference type="InterPro" id="IPR007781">
    <property type="entry name" value="NAGLU"/>
</dbReference>
<comment type="caution">
    <text evidence="6">The sequence shown here is derived from an EMBL/GenBank/DDBJ whole genome shotgun (WGS) entry which is preliminary data.</text>
</comment>
<sequence length="1045" mass="111758">MSPLDRRRFLTSVGALGAFTTSGLEPAAAHDGPGGGAADRADGSDGIDDMDGMDTAPAAEALARLLPGHHTQIRLHALPADSGGDRWTVRAVPGGLAVGGTTPAVMVAAVGTYLRQTARADISWNGEQLALPPRLPAPAAPLAGRALVPHRFAGNDTVEGYTGAYRTWAQWERALDVLALHGVNEVLVHVGTDALYHAVLGEFGYSDAEARAWIPAPAHQPWWVLQNMSAFGGPVSARLLAARAELGRRITHRLRELGMTPVLPGYFGTVPEDFAVRNPGARVVPQGGWVGFQRPGWLDPRDPHFARVAASFYRRQHELLGSDRSAGLYKMDLLHEGGRPGDVPVGEAARAVEAALRTARPEALWAVLGWQHNPRREILQAVDRTRMLILDGLSDRFPTVVDREADWLGTPYAFGSIWNFGGHSAMGANTPDWLELFPRWRDKAGSALAGVAVLPEAADNNPVALALLTQLAWTQGEIDPAAWFRSYALSRYGAPDEHAAAAWEVLRTTAYGTRRTDSFSESADSLFCARPALTAAAAAAWSPRRERYDTTAFDRALTELLAVAPRLRASSAYRYDLMDVARQVLANRSRLLLPQLRAAYEDGDRARLGELSALWLELIRRSDRIVATDPQHLLGRHLAQARSWAADSREAARLEYDCRSLLTTWGPRSGSEAGLHDYANRDWQGLLGDFYHGRWARYLAELDAALAEGRAPREIDWFAHEDGWARQTGGGYPTEPQGDITLLAGELAHALARDPHQVLLSAAVSRGADSSVTLTATLTNRNGFAAARTVGLRLPLPPGVRAEALTPLYADGLAPGRSLTARWRLPLHDASEPVLRLPVRAEFTAAGRAGSAVAAVRLVAAPGVAAPYRTADFNQAVFGASGARLAIEGGGADLWGRTSQFGAVYRADALADGATATVRVTGQEATGPWARAGLIVRSDLAVQGAPGFLNLAVTPEHGCVLSWDTDGDGTLDANRPAGALRPPVLLRLTRNGDTYTGSCSADGARWQQVGSATVPGGGAAADVGVFMTAAGTRRGVAEFEDFTVA</sequence>
<evidence type="ECO:0000313" key="6">
    <source>
        <dbReference type="EMBL" id="MFC7216615.1"/>
    </source>
</evidence>
<dbReference type="Gene3D" id="2.60.120.200">
    <property type="match status" value="1"/>
</dbReference>
<dbReference type="Pfam" id="PF12971">
    <property type="entry name" value="NAGLU_N"/>
    <property type="match status" value="1"/>
</dbReference>
<dbReference type="SUPFAM" id="SSF49899">
    <property type="entry name" value="Concanavalin A-like lectins/glucanases"/>
    <property type="match status" value="1"/>
</dbReference>
<dbReference type="InterPro" id="IPR006311">
    <property type="entry name" value="TAT_signal"/>
</dbReference>
<evidence type="ECO:0000259" key="4">
    <source>
        <dbReference type="Pfam" id="PF12971"/>
    </source>
</evidence>
<organism evidence="6 7">
    <name type="scientific">Streptomyces polyrhachis</name>
    <dbReference type="NCBI Taxonomy" id="1282885"/>
    <lineage>
        <taxon>Bacteria</taxon>
        <taxon>Bacillati</taxon>
        <taxon>Actinomycetota</taxon>
        <taxon>Actinomycetes</taxon>
        <taxon>Kitasatosporales</taxon>
        <taxon>Streptomycetaceae</taxon>
        <taxon>Streptomyces</taxon>
    </lineage>
</organism>
<dbReference type="InterPro" id="IPR013320">
    <property type="entry name" value="ConA-like_dom_sf"/>
</dbReference>
<dbReference type="PANTHER" id="PTHR12872:SF1">
    <property type="entry name" value="ALPHA-N-ACETYLGLUCOSAMINIDASE"/>
    <property type="match status" value="1"/>
</dbReference>
<dbReference type="RefSeq" id="WP_386410225.1">
    <property type="nucleotide sequence ID" value="NZ_JBHSZO010000001.1"/>
</dbReference>
<keyword evidence="7" id="KW-1185">Reference proteome</keyword>